<dbReference type="Gene3D" id="3.40.220.10">
    <property type="entry name" value="Leucine Aminopeptidase, subunit E, domain 1"/>
    <property type="match status" value="1"/>
</dbReference>
<dbReference type="PANTHER" id="PTHR11106:SF27">
    <property type="entry name" value="MACRO DOMAIN-CONTAINING PROTEIN"/>
    <property type="match status" value="1"/>
</dbReference>
<dbReference type="CDD" id="cd02908">
    <property type="entry name" value="Macro_OAADPr_deacetylase"/>
    <property type="match status" value="1"/>
</dbReference>
<name>A0A382I0T9_9ZZZZ</name>
<reference evidence="3" key="1">
    <citation type="submission" date="2018-05" db="EMBL/GenBank/DDBJ databases">
        <authorList>
            <person name="Lanie J.A."/>
            <person name="Ng W.-L."/>
            <person name="Kazmierczak K.M."/>
            <person name="Andrzejewski T.M."/>
            <person name="Davidsen T.M."/>
            <person name="Wayne K.J."/>
            <person name="Tettelin H."/>
            <person name="Glass J.I."/>
            <person name="Rusch D."/>
            <person name="Podicherti R."/>
            <person name="Tsui H.-C.T."/>
            <person name="Winkler M.E."/>
        </authorList>
    </citation>
    <scope>NUCLEOTIDE SEQUENCE</scope>
</reference>
<evidence type="ECO:0000256" key="1">
    <source>
        <dbReference type="SAM" id="MobiDB-lite"/>
    </source>
</evidence>
<dbReference type="SUPFAM" id="SSF52949">
    <property type="entry name" value="Macro domain-like"/>
    <property type="match status" value="1"/>
</dbReference>
<dbReference type="EMBL" id="UINC01064527">
    <property type="protein sequence ID" value="SVB93284.1"/>
    <property type="molecule type" value="Genomic_DNA"/>
</dbReference>
<sequence length="196" mass="20622">MSALGNWLRRNNTGDHSSDGDTGPTIRALQGDIASQCVDVVVNAANERLGAGAGVAGAIIKAAGPGLLRECADSYPDGCPTGEARVTGGHDLPAKWIVHTVGPQWGGGTNGEPELLADCYRNSLQAAAEIGARTVAFPAISTGIFHYPREDAARVAVSTIREFLAQSDHGINEVILVAYDSEQLPIYERLLETEID</sequence>
<dbReference type="AlphaFoldDB" id="A0A382I0T9"/>
<dbReference type="PROSITE" id="PS51154">
    <property type="entry name" value="MACRO"/>
    <property type="match status" value="1"/>
</dbReference>
<organism evidence="3">
    <name type="scientific">marine metagenome</name>
    <dbReference type="NCBI Taxonomy" id="408172"/>
    <lineage>
        <taxon>unclassified sequences</taxon>
        <taxon>metagenomes</taxon>
        <taxon>ecological metagenomes</taxon>
    </lineage>
</organism>
<dbReference type="SMART" id="SM00506">
    <property type="entry name" value="A1pp"/>
    <property type="match status" value="1"/>
</dbReference>
<proteinExistence type="predicted"/>
<gene>
    <name evidence="3" type="ORF">METZ01_LOCUS246138</name>
</gene>
<dbReference type="InterPro" id="IPR043472">
    <property type="entry name" value="Macro_dom-like"/>
</dbReference>
<evidence type="ECO:0000259" key="2">
    <source>
        <dbReference type="PROSITE" id="PS51154"/>
    </source>
</evidence>
<accession>A0A382I0T9</accession>
<dbReference type="Pfam" id="PF01661">
    <property type="entry name" value="Macro"/>
    <property type="match status" value="1"/>
</dbReference>
<protein>
    <recommendedName>
        <fullName evidence="2">Macro domain-containing protein</fullName>
    </recommendedName>
</protein>
<dbReference type="InterPro" id="IPR002589">
    <property type="entry name" value="Macro_dom"/>
</dbReference>
<dbReference type="PANTHER" id="PTHR11106">
    <property type="entry name" value="GANGLIOSIDE INDUCED DIFFERENTIATION ASSOCIATED PROTEIN 2-RELATED"/>
    <property type="match status" value="1"/>
</dbReference>
<evidence type="ECO:0000313" key="3">
    <source>
        <dbReference type="EMBL" id="SVB93284.1"/>
    </source>
</evidence>
<feature type="domain" description="Macro" evidence="2">
    <location>
        <begin position="13"/>
        <end position="195"/>
    </location>
</feature>
<feature type="region of interest" description="Disordered" evidence="1">
    <location>
        <begin position="1"/>
        <end position="25"/>
    </location>
</feature>